<feature type="repeat" description="TPR" evidence="3">
    <location>
        <begin position="214"/>
        <end position="247"/>
    </location>
</feature>
<dbReference type="Pfam" id="PF01075">
    <property type="entry name" value="Glyco_transf_9"/>
    <property type="match status" value="1"/>
</dbReference>
<dbReference type="RefSeq" id="WP_144277670.1">
    <property type="nucleotide sequence ID" value="NZ_CP041730.1"/>
</dbReference>
<accession>A0A516SDQ1</accession>
<dbReference type="AlphaFoldDB" id="A0A516SDQ1"/>
<proteinExistence type="predicted"/>
<evidence type="ECO:0000313" key="5">
    <source>
        <dbReference type="Proteomes" id="UP000317550"/>
    </source>
</evidence>
<evidence type="ECO:0000256" key="1">
    <source>
        <dbReference type="ARBA" id="ARBA00022737"/>
    </source>
</evidence>
<dbReference type="SUPFAM" id="SSF53756">
    <property type="entry name" value="UDP-Glycosyltransferase/glycogen phosphorylase"/>
    <property type="match status" value="2"/>
</dbReference>
<dbReference type="EMBL" id="CP041730">
    <property type="protein sequence ID" value="QDQ26271.1"/>
    <property type="molecule type" value="Genomic_DNA"/>
</dbReference>
<protein>
    <submittedName>
        <fullName evidence="4">Tetratricopeptide repeat protein</fullName>
    </submittedName>
</protein>
<dbReference type="Pfam" id="PF13181">
    <property type="entry name" value="TPR_8"/>
    <property type="match status" value="1"/>
</dbReference>
<dbReference type="Gene3D" id="3.40.50.2000">
    <property type="entry name" value="Glycogen Phosphorylase B"/>
    <property type="match status" value="2"/>
</dbReference>
<dbReference type="SUPFAM" id="SSF48452">
    <property type="entry name" value="TPR-like"/>
    <property type="match status" value="2"/>
</dbReference>
<dbReference type="SMART" id="SM00028">
    <property type="entry name" value="TPR"/>
    <property type="match status" value="7"/>
</dbReference>
<dbReference type="Pfam" id="PF13174">
    <property type="entry name" value="TPR_6"/>
    <property type="match status" value="1"/>
</dbReference>
<feature type="repeat" description="TPR" evidence="3">
    <location>
        <begin position="80"/>
        <end position="113"/>
    </location>
</feature>
<dbReference type="InterPro" id="IPR013105">
    <property type="entry name" value="TPR_2"/>
</dbReference>
<dbReference type="Proteomes" id="UP000317550">
    <property type="component" value="Chromosome"/>
</dbReference>
<dbReference type="InterPro" id="IPR019734">
    <property type="entry name" value="TPR_rpt"/>
</dbReference>
<organism evidence="4 5">
    <name type="scientific">Chitinimonas arctica</name>
    <dbReference type="NCBI Taxonomy" id="2594795"/>
    <lineage>
        <taxon>Bacteria</taxon>
        <taxon>Pseudomonadati</taxon>
        <taxon>Pseudomonadota</taxon>
        <taxon>Betaproteobacteria</taxon>
        <taxon>Neisseriales</taxon>
        <taxon>Chitinibacteraceae</taxon>
        <taxon>Chitinimonas</taxon>
    </lineage>
</organism>
<reference evidence="5" key="1">
    <citation type="submission" date="2019-07" db="EMBL/GenBank/DDBJ databases">
        <title>Chitinimonas sp. nov., isolated from Ny-Alesund, arctica soil.</title>
        <authorList>
            <person name="Xu Q."/>
            <person name="Peng F."/>
        </authorList>
    </citation>
    <scope>NUCLEOTIDE SEQUENCE [LARGE SCALE GENOMIC DNA]</scope>
    <source>
        <strain evidence="5">R3-44</strain>
    </source>
</reference>
<keyword evidence="5" id="KW-1185">Reference proteome</keyword>
<name>A0A516SDQ1_9NEIS</name>
<evidence type="ECO:0000313" key="4">
    <source>
        <dbReference type="EMBL" id="QDQ26271.1"/>
    </source>
</evidence>
<dbReference type="Pfam" id="PF13432">
    <property type="entry name" value="TPR_16"/>
    <property type="match status" value="1"/>
</dbReference>
<keyword evidence="2 3" id="KW-0802">TPR repeat</keyword>
<dbReference type="InterPro" id="IPR002201">
    <property type="entry name" value="Glyco_trans_9"/>
</dbReference>
<dbReference type="Gene3D" id="1.25.40.10">
    <property type="entry name" value="Tetratricopeptide repeat domain"/>
    <property type="match status" value="3"/>
</dbReference>
<dbReference type="Pfam" id="PF07719">
    <property type="entry name" value="TPR_2"/>
    <property type="match status" value="1"/>
</dbReference>
<sequence>MSFTPMEINPKLLEHLRAGHQHHLAGQFDEAETQYRAAIAIDSTVVEARFLLGSLMLQTERGDEACELLTAVAESVPGHIGSRYNLGLYYFEHQDWNQARKYFQEVDSLDSTRWDVVHKLGLCAYEQNRAPEIIQYMHRCVQMNPTAPNAKVLLTSALSESGRFAASARYASEWNYAVGGSATARVQFARALARAGMSAQSDRLLAEARDPDSSSFLFVSGYALQASGRLQEACDNYRRAVELEPDFVAAHLNRGMVLLTLGQMEEGWREFDWRFRRGASQHYAVKQGWPEWDGRQLDGDDVLVHSEQGFGDVIQFMRFFHLIEERGGRVIFDSYPDVLQLLKTQKGAEVRDVPETFNLDIKWQIPLLNLGKLFAVDLDCLPTDPYVNASPALVEKWAGRFPADDSLRVGLVWSGNPAHANDHNRSMALKELAPLGGLPGLSLYALQKGVTEGQSRFAPIGMTVVDLSSEIQDFSDTAAIIEQLDLVICVDTSVAHLAGAMGKPVWLLLPAFNDWRWLEHIENSPWYPSMRVFRQQRGEGWGDVVERVTDALAEQLLARPKGLAEPFRRLMVAEQDGGELGELLEAVPDELLQAPKSLHFLVPLAIRHQLTAQLEARLPDQSFWRGWLGKSRGEAGQAIALWRDLLAQPQADELLVRRALCEALWTLGQASELPSLAQQSLQRYPDCHEFHYWLGQGLRASGAWAEAEACYRQVLAIAPRWAEARINLGLCLWRMEQRDEALAQFEYGAMCNRRHPLAWFYVGWYLYELQCFQVAEQVLDYAVTALPAQARTRFWLGCCRQRLGKLEEAFADFQQAFEADPALADIKYHLAMAAGEMGDWPRAEVLLREILSQQAGNALANIGLAVRQLRTGNWSEGWARWESRLQLQGNVDNFAERFPGNPLPRWDGSPLAGRHLLLLAEQGMGDTLQFLRFAQRIEGHVTLAVQDSLCPLLQSLGLPFEVAPLSPMVELMPAADCYVELMSLPHLLNLQGQVAPVRADYIAPPLQDHPLRDLLAEYSGLKVGLVWAGNAKFTDALRRHCPLAALADLIRQNPSVHWISLQKDAASNQAMYLPEVAEQLLNVAPEINDWLDTACIVSQLDLVLTVDTAVAHLAAAMNKPVWLLVSTLPDWRWGEEGEQCDWYPSVRIFRQSQLGDWPELANRVGAALAELCPPEAVK</sequence>
<dbReference type="KEGG" id="cari:FNU76_07800"/>
<dbReference type="Pfam" id="PF13414">
    <property type="entry name" value="TPR_11"/>
    <property type="match status" value="1"/>
</dbReference>
<dbReference type="InterPro" id="IPR011990">
    <property type="entry name" value="TPR-like_helical_dom_sf"/>
</dbReference>
<dbReference type="PANTHER" id="PTHR12558:SF13">
    <property type="entry name" value="CELL DIVISION CYCLE PROTEIN 27 HOMOLOG"/>
    <property type="match status" value="1"/>
</dbReference>
<dbReference type="PANTHER" id="PTHR12558">
    <property type="entry name" value="CELL DIVISION CYCLE 16,23,27"/>
    <property type="match status" value="1"/>
</dbReference>
<evidence type="ECO:0000256" key="2">
    <source>
        <dbReference type="ARBA" id="ARBA00022803"/>
    </source>
</evidence>
<gene>
    <name evidence="4" type="ORF">FNU76_07800</name>
</gene>
<keyword evidence="1" id="KW-0677">Repeat</keyword>
<dbReference type="GO" id="GO:0016757">
    <property type="term" value="F:glycosyltransferase activity"/>
    <property type="evidence" value="ECO:0007669"/>
    <property type="project" value="InterPro"/>
</dbReference>
<feature type="repeat" description="TPR" evidence="3">
    <location>
        <begin position="790"/>
        <end position="823"/>
    </location>
</feature>
<dbReference type="OrthoDB" id="9814944at2"/>
<evidence type="ECO:0000256" key="3">
    <source>
        <dbReference type="PROSITE-ProRule" id="PRU00339"/>
    </source>
</evidence>
<dbReference type="PROSITE" id="PS50005">
    <property type="entry name" value="TPR"/>
    <property type="match status" value="3"/>
</dbReference>